<organism evidence="9 11">
    <name type="scientific">Didymodactylos carnosus</name>
    <dbReference type="NCBI Taxonomy" id="1234261"/>
    <lineage>
        <taxon>Eukaryota</taxon>
        <taxon>Metazoa</taxon>
        <taxon>Spiralia</taxon>
        <taxon>Gnathifera</taxon>
        <taxon>Rotifera</taxon>
        <taxon>Eurotatoria</taxon>
        <taxon>Bdelloidea</taxon>
        <taxon>Philodinida</taxon>
        <taxon>Philodinidae</taxon>
        <taxon>Didymodactylos</taxon>
    </lineage>
</organism>
<keyword evidence="4" id="KW-0342">GTP-binding</keyword>
<feature type="transmembrane region" description="Helical" evidence="8">
    <location>
        <begin position="74"/>
        <end position="95"/>
    </location>
</feature>
<keyword evidence="5 8" id="KW-0472">Membrane</keyword>
<evidence type="ECO:0000313" key="9">
    <source>
        <dbReference type="EMBL" id="CAF1318237.1"/>
    </source>
</evidence>
<dbReference type="FunFam" id="3.40.50.300:FF:000274">
    <property type="entry name" value="ras-related protein RABA5a"/>
    <property type="match status" value="1"/>
</dbReference>
<dbReference type="SMART" id="SM00175">
    <property type="entry name" value="RAB"/>
    <property type="match status" value="1"/>
</dbReference>
<feature type="transmembrane region" description="Helical" evidence="8">
    <location>
        <begin position="405"/>
        <end position="430"/>
    </location>
</feature>
<keyword evidence="3" id="KW-0547">Nucleotide-binding</keyword>
<feature type="transmembrane region" description="Helical" evidence="8">
    <location>
        <begin position="7"/>
        <end position="27"/>
    </location>
</feature>
<feature type="transmembrane region" description="Helical" evidence="8">
    <location>
        <begin position="343"/>
        <end position="365"/>
    </location>
</feature>
<name>A0A815EY60_9BILA</name>
<dbReference type="GO" id="GO:0005525">
    <property type="term" value="F:GTP binding"/>
    <property type="evidence" value="ECO:0007669"/>
    <property type="project" value="UniProtKB-KW"/>
</dbReference>
<feature type="transmembrane region" description="Helical" evidence="8">
    <location>
        <begin position="317"/>
        <end position="337"/>
    </location>
</feature>
<evidence type="ECO:0000256" key="6">
    <source>
        <dbReference type="ARBA" id="ARBA00023288"/>
    </source>
</evidence>
<keyword evidence="7" id="KW-0636">Prenylation</keyword>
<evidence type="ECO:0000256" key="4">
    <source>
        <dbReference type="ARBA" id="ARBA00023134"/>
    </source>
</evidence>
<evidence type="ECO:0000313" key="10">
    <source>
        <dbReference type="EMBL" id="CAF4161879.1"/>
    </source>
</evidence>
<keyword evidence="8" id="KW-0812">Transmembrane</keyword>
<evidence type="ECO:0000256" key="8">
    <source>
        <dbReference type="SAM" id="Phobius"/>
    </source>
</evidence>
<dbReference type="InterPro" id="IPR050209">
    <property type="entry name" value="Rab_GTPases_membrane_traffic"/>
</dbReference>
<keyword evidence="6" id="KW-0449">Lipoprotein</keyword>
<dbReference type="InterPro" id="IPR011701">
    <property type="entry name" value="MFS"/>
</dbReference>
<dbReference type="AlphaFoldDB" id="A0A815EY60"/>
<dbReference type="GO" id="GO:0022857">
    <property type="term" value="F:transmembrane transporter activity"/>
    <property type="evidence" value="ECO:0007669"/>
    <property type="project" value="InterPro"/>
</dbReference>
<comment type="similarity">
    <text evidence="2">Belongs to the small GTPase superfamily. Rab family.</text>
</comment>
<accession>A0A815EY60</accession>
<reference evidence="9" key="1">
    <citation type="submission" date="2021-02" db="EMBL/GenBank/DDBJ databases">
        <authorList>
            <person name="Nowell W R."/>
        </authorList>
    </citation>
    <scope>NUCLEOTIDE SEQUENCE</scope>
</reference>
<comment type="caution">
    <text evidence="9">The sequence shown here is derived from an EMBL/GenBank/DDBJ whole genome shotgun (WGS) entry which is preliminary data.</text>
</comment>
<feature type="transmembrane region" description="Helical" evidence="8">
    <location>
        <begin position="197"/>
        <end position="217"/>
    </location>
</feature>
<dbReference type="SMART" id="SM00176">
    <property type="entry name" value="RAN"/>
    <property type="match status" value="1"/>
</dbReference>
<dbReference type="Gene3D" id="3.40.50.300">
    <property type="entry name" value="P-loop containing nucleotide triphosphate hydrolases"/>
    <property type="match status" value="1"/>
</dbReference>
<dbReference type="EMBL" id="CAJOBC010046267">
    <property type="protein sequence ID" value="CAF4161879.1"/>
    <property type="molecule type" value="Genomic_DNA"/>
</dbReference>
<dbReference type="InterPro" id="IPR036259">
    <property type="entry name" value="MFS_trans_sf"/>
</dbReference>
<evidence type="ECO:0000256" key="3">
    <source>
        <dbReference type="ARBA" id="ARBA00022741"/>
    </source>
</evidence>
<dbReference type="PROSITE" id="PS51420">
    <property type="entry name" value="RHO"/>
    <property type="match status" value="1"/>
</dbReference>
<dbReference type="SMART" id="SM00173">
    <property type="entry name" value="RAS"/>
    <property type="match status" value="1"/>
</dbReference>
<feature type="transmembrane region" description="Helical" evidence="8">
    <location>
        <begin position="377"/>
        <end position="399"/>
    </location>
</feature>
<keyword evidence="11" id="KW-1185">Reference proteome</keyword>
<dbReference type="SUPFAM" id="SSF103473">
    <property type="entry name" value="MFS general substrate transporter"/>
    <property type="match status" value="1"/>
</dbReference>
<dbReference type="InterPro" id="IPR001806">
    <property type="entry name" value="Small_GTPase"/>
</dbReference>
<dbReference type="Gene3D" id="1.20.1250.20">
    <property type="entry name" value="MFS general substrate transporter like domains"/>
    <property type="match status" value="1"/>
</dbReference>
<dbReference type="NCBIfam" id="TIGR00231">
    <property type="entry name" value="small_GTP"/>
    <property type="match status" value="1"/>
</dbReference>
<dbReference type="PROSITE" id="PS51419">
    <property type="entry name" value="RAB"/>
    <property type="match status" value="1"/>
</dbReference>
<dbReference type="Pfam" id="PF00071">
    <property type="entry name" value="Ras"/>
    <property type="match status" value="1"/>
</dbReference>
<proteinExistence type="inferred from homology"/>
<feature type="transmembrane region" description="Helical" evidence="8">
    <location>
        <begin position="102"/>
        <end position="124"/>
    </location>
</feature>
<feature type="transmembrane region" description="Helical" evidence="8">
    <location>
        <begin position="287"/>
        <end position="305"/>
    </location>
</feature>
<dbReference type="Proteomes" id="UP000663829">
    <property type="component" value="Unassembled WGS sequence"/>
</dbReference>
<evidence type="ECO:0000256" key="7">
    <source>
        <dbReference type="ARBA" id="ARBA00023289"/>
    </source>
</evidence>
<protein>
    <submittedName>
        <fullName evidence="9">Uncharacterized protein</fullName>
    </submittedName>
</protein>
<evidence type="ECO:0000256" key="5">
    <source>
        <dbReference type="ARBA" id="ARBA00023136"/>
    </source>
</evidence>
<dbReference type="OrthoDB" id="3026777at2759"/>
<feature type="transmembrane region" description="Helical" evidence="8">
    <location>
        <begin position="167"/>
        <end position="191"/>
    </location>
</feature>
<dbReference type="EMBL" id="CAJNOQ010013276">
    <property type="protein sequence ID" value="CAF1318237.1"/>
    <property type="molecule type" value="Genomic_DNA"/>
</dbReference>
<evidence type="ECO:0000256" key="2">
    <source>
        <dbReference type="ARBA" id="ARBA00006270"/>
    </source>
</evidence>
<dbReference type="Pfam" id="PF07690">
    <property type="entry name" value="MFS_1"/>
    <property type="match status" value="1"/>
</dbReference>
<dbReference type="GO" id="GO:0003924">
    <property type="term" value="F:GTPase activity"/>
    <property type="evidence" value="ECO:0007669"/>
    <property type="project" value="InterPro"/>
</dbReference>
<feature type="transmembrane region" description="Helical" evidence="8">
    <location>
        <begin position="130"/>
        <end position="155"/>
    </location>
</feature>
<comment type="subcellular location">
    <subcellularLocation>
        <location evidence="1">Membrane</location>
        <topology evidence="1">Lipid-anchor</topology>
    </subcellularLocation>
</comment>
<dbReference type="InterPro" id="IPR027417">
    <property type="entry name" value="P-loop_NTPase"/>
</dbReference>
<evidence type="ECO:0000313" key="11">
    <source>
        <dbReference type="Proteomes" id="UP000663829"/>
    </source>
</evidence>
<gene>
    <name evidence="9" type="ORF">GPM918_LOCUS29343</name>
    <name evidence="10" type="ORF">SRO942_LOCUS29919</name>
</gene>
<keyword evidence="8" id="KW-1133">Transmembrane helix</keyword>
<sequence>MRYTLELILSIQTIAVCLYATVPQYIFRYFFLIYINNSTHNNTLHDAQQECHSKSDPISDAHTWAQIQSAHLQFWMNIANGIPLVIMTYILGVCTTKFQKKIILVISFFGNVIQVSFWLLFAYFNLPLYIWFISSFLQGFGGGSGISQLVVSLIIMDTTLESERGFLSIRLAALCGLVAAVVNLLSGFWIVNHGFKLLFWLALAAQLITIVLSLVLIKESSPSLTTTDEETKRLINDPPHITKRKNTISIYLTLISYLFFLLAVLSLTVPYLYFLQNAPFCWMSKEIGIYSTVSAITTSIFSIIGMKILTWLNSTDIMTCIVSNVCFLLSAFWTAFAKHSWQLYAGLALTPFTSYQASLASYMLLEWLEPHRTTQGLIIVTEITTIIAVFGNSFFIFVYGHTVAYIRNFTVLLAASLCVIPLVLNIYLYVINKTNRSAMVVDFVAEPPSTSILPPFAVAFSEDNRETSLIDVDHNRYDIIDTTAMSSLTTEQDRKYTHIFKIVLTGDSGVGKSQLLSRFTKNEFSLGTAATIGVEFSTKEVQINKDTVRAQIWDTAGQERFKAITHLYYRNAMGALLVFDIQSPQTFQNLDRWYNEIRTHSGNDCIIILVGNKSDQRHIRAVMPDDARRFAEERNINYIETSALSSTNVEQAFLQLIQNIYQNYKQPGPESLKPVDKSITIWPSYSTQTKEFSCC</sequence>
<dbReference type="GO" id="GO:0016020">
    <property type="term" value="C:membrane"/>
    <property type="evidence" value="ECO:0007669"/>
    <property type="project" value="UniProtKB-SubCell"/>
</dbReference>
<dbReference type="InterPro" id="IPR005225">
    <property type="entry name" value="Small_GTP-bd"/>
</dbReference>
<dbReference type="SUPFAM" id="SSF52540">
    <property type="entry name" value="P-loop containing nucleoside triphosphate hydrolases"/>
    <property type="match status" value="1"/>
</dbReference>
<dbReference type="PROSITE" id="PS51421">
    <property type="entry name" value="RAS"/>
    <property type="match status" value="1"/>
</dbReference>
<dbReference type="SMART" id="SM00174">
    <property type="entry name" value="RHO"/>
    <property type="match status" value="1"/>
</dbReference>
<dbReference type="Proteomes" id="UP000681722">
    <property type="component" value="Unassembled WGS sequence"/>
</dbReference>
<dbReference type="PRINTS" id="PR00449">
    <property type="entry name" value="RASTRNSFRMNG"/>
</dbReference>
<dbReference type="PANTHER" id="PTHR47979">
    <property type="entry name" value="DRAB11-RELATED"/>
    <property type="match status" value="1"/>
</dbReference>
<evidence type="ECO:0000256" key="1">
    <source>
        <dbReference type="ARBA" id="ARBA00004635"/>
    </source>
</evidence>
<feature type="transmembrane region" description="Helical" evidence="8">
    <location>
        <begin position="250"/>
        <end position="275"/>
    </location>
</feature>